<dbReference type="RefSeq" id="WP_065120009.1">
    <property type="nucleotide sequence ID" value="NZ_LZKQ01000071.1"/>
</dbReference>
<dbReference type="Pfam" id="PF11611">
    <property type="entry name" value="DUF4352"/>
    <property type="match status" value="1"/>
</dbReference>
<dbReference type="EMBL" id="LZKQ01000071">
    <property type="protein sequence ID" value="OBI88522.1"/>
    <property type="molecule type" value="Genomic_DNA"/>
</dbReference>
<dbReference type="OrthoDB" id="3430849at2"/>
<proteinExistence type="predicted"/>
<keyword evidence="1" id="KW-0732">Signal</keyword>
<feature type="domain" description="DUF4352" evidence="2">
    <location>
        <begin position="27"/>
        <end position="138"/>
    </location>
</feature>
<evidence type="ECO:0000313" key="4">
    <source>
        <dbReference type="Proteomes" id="UP000093795"/>
    </source>
</evidence>
<dbReference type="PROSITE" id="PS51257">
    <property type="entry name" value="PROKAR_LIPOPROTEIN"/>
    <property type="match status" value="1"/>
</dbReference>
<dbReference type="InterPro" id="IPR029051">
    <property type="entry name" value="DUF4352"/>
</dbReference>
<evidence type="ECO:0000256" key="1">
    <source>
        <dbReference type="ARBA" id="ARBA00022729"/>
    </source>
</evidence>
<name>A0A1A3CQ79_MYCAS</name>
<dbReference type="STRING" id="1790.A5645_16780"/>
<dbReference type="Gene3D" id="2.60.40.1240">
    <property type="match status" value="1"/>
</dbReference>
<gene>
    <name evidence="3" type="ORF">A9X01_14920</name>
</gene>
<dbReference type="InterPro" id="IPR029050">
    <property type="entry name" value="Immunoprotect_excell_Ig-like"/>
</dbReference>
<dbReference type="AlphaFoldDB" id="A0A1A3CQ79"/>
<accession>A0A1A3CQ79</accession>
<protein>
    <recommendedName>
        <fullName evidence="2">DUF4352 domain-containing protein</fullName>
    </recommendedName>
</protein>
<dbReference type="Proteomes" id="UP000093795">
    <property type="component" value="Unassembled WGS sequence"/>
</dbReference>
<sequence length="148" mass="15927">MRRFAWVAVAVLITGCLGVRQHSGPGMNDEVRDGTLAFTVTAIHLGVPETGHRTAQGVFVVVNLMVKNDGPTPRAVYCQDQMLTDFSGKNYEHAFNLDSPNDRTNIEAGKQVLVTCAFDVPKAMLPASITLRASQFSHGVRVALMAGG</sequence>
<evidence type="ECO:0000259" key="2">
    <source>
        <dbReference type="Pfam" id="PF11611"/>
    </source>
</evidence>
<evidence type="ECO:0000313" key="3">
    <source>
        <dbReference type="EMBL" id="OBI88522.1"/>
    </source>
</evidence>
<comment type="caution">
    <text evidence="3">The sequence shown here is derived from an EMBL/GenBank/DDBJ whole genome shotgun (WGS) entry which is preliminary data.</text>
</comment>
<organism evidence="3 4">
    <name type="scientific">Mycobacterium asiaticum</name>
    <dbReference type="NCBI Taxonomy" id="1790"/>
    <lineage>
        <taxon>Bacteria</taxon>
        <taxon>Bacillati</taxon>
        <taxon>Actinomycetota</taxon>
        <taxon>Actinomycetes</taxon>
        <taxon>Mycobacteriales</taxon>
        <taxon>Mycobacteriaceae</taxon>
        <taxon>Mycobacterium</taxon>
    </lineage>
</organism>
<reference evidence="3 4" key="1">
    <citation type="submission" date="2016-06" db="EMBL/GenBank/DDBJ databases">
        <authorList>
            <person name="Kjaerup R.B."/>
            <person name="Dalgaard T.S."/>
            <person name="Juul-Madsen H.R."/>
        </authorList>
    </citation>
    <scope>NUCLEOTIDE SEQUENCE [LARGE SCALE GENOMIC DNA]</scope>
    <source>
        <strain evidence="3 4">1081914.2</strain>
    </source>
</reference>